<evidence type="ECO:0000259" key="16">
    <source>
        <dbReference type="PROSITE" id="PS50110"/>
    </source>
</evidence>
<dbReference type="KEGG" id="hbs:IPV69_19180"/>
<dbReference type="Gene3D" id="3.40.50.2300">
    <property type="match status" value="1"/>
</dbReference>
<gene>
    <name evidence="18" type="ORF">IPV69_19180</name>
</gene>
<sequence>MKAITTYDRRPERCISGRLFHLLAWASAALQIASLYLVLIKLANGSAQADAWTASLPPEIRPYAIAAPGVANLLVLCAIGIWFRRFIIRRLREERQLRESETFARATVDALPTHIAILDGAGAVLATNAAWRKFAADNGEDAKLIRDKVNYLGECDAMAGRQVNEAIQLAAGIRDVINGRQDVFLMEYECHVPARDENGRPRYLAPPAQKRWFSGRVTRFPGDDRSIAKVVVAHDDITARKLAEEEVQRAKEAAELANLSKTQFLANTSHEIRTPMTAILGYSEMLLDPKQPREERINCAKTIRRNGEHLLAIINDILDISKIEAQKVTVEKLQCDLPQLVADVMALARPWAAKKGLEFEVVFDKQIPKTIQTDPLRAKQVLVNLVSNAIKFTQKGKVRLSVFREITYFGHVMRFELRDTGIGMTPEQLSRLFQPFTQADASTTRKFGGTGLGLTISKRLSQLLGGDIVVTSEPGVGSTFSFTLDGGPRQGVELLENLTADQLATVNETDEDEDVKLNGLRILLAEDGEDNQDLISTHLRRAGAEVIIAANGRIAVESAMQAFGPGATVDPYDLILMDMQMPELDGYGATRRLRAAGLEVPIVALTANAMAEDRVRCLEAGCSDYLSKPISRGHLLATAARYLDSARARKAIPEPVAPEPRLRSTHADDSKVSKLVERFIARLPERVASIESLMRKRSLDELKHALHNLKGAGGGYGFSTVSDLAGRAEQQIRDAAAIDDIRDQIEDLLQTVRNIEGYDATRETAPQDGQLPHAA</sequence>
<name>A0A7M2WS42_9BACT</name>
<keyword evidence="10" id="KW-0902">Two-component regulatory system</keyword>
<dbReference type="InterPro" id="IPR036641">
    <property type="entry name" value="HPT_dom_sf"/>
</dbReference>
<proteinExistence type="predicted"/>
<accession>A0A7M2WS42</accession>
<dbReference type="SUPFAM" id="SSF47384">
    <property type="entry name" value="Homodimeric domain of signal transducing histidine kinase"/>
    <property type="match status" value="1"/>
</dbReference>
<feature type="modified residue" description="4-aspartylphosphate" evidence="13">
    <location>
        <position position="578"/>
    </location>
</feature>
<evidence type="ECO:0000256" key="13">
    <source>
        <dbReference type="PROSITE-ProRule" id="PRU00169"/>
    </source>
</evidence>
<dbReference type="InterPro" id="IPR003594">
    <property type="entry name" value="HATPase_dom"/>
</dbReference>
<evidence type="ECO:0000259" key="15">
    <source>
        <dbReference type="PROSITE" id="PS50109"/>
    </source>
</evidence>
<dbReference type="GO" id="GO:0005524">
    <property type="term" value="F:ATP binding"/>
    <property type="evidence" value="ECO:0007669"/>
    <property type="project" value="UniProtKB-KW"/>
</dbReference>
<evidence type="ECO:0000313" key="18">
    <source>
        <dbReference type="EMBL" id="QOV88355.1"/>
    </source>
</evidence>
<dbReference type="Gene3D" id="3.30.565.10">
    <property type="entry name" value="Histidine kinase-like ATPase, C-terminal domain"/>
    <property type="match status" value="1"/>
</dbReference>
<dbReference type="Pfam" id="PF00512">
    <property type="entry name" value="HisKA"/>
    <property type="match status" value="1"/>
</dbReference>
<dbReference type="EMBL" id="CP063458">
    <property type="protein sequence ID" value="QOV88355.1"/>
    <property type="molecule type" value="Genomic_DNA"/>
</dbReference>
<evidence type="ECO:0000256" key="8">
    <source>
        <dbReference type="ARBA" id="ARBA00022840"/>
    </source>
</evidence>
<dbReference type="SMART" id="SM00388">
    <property type="entry name" value="HisKA"/>
    <property type="match status" value="1"/>
</dbReference>
<feature type="domain" description="HPt" evidence="17">
    <location>
        <begin position="668"/>
        <end position="762"/>
    </location>
</feature>
<keyword evidence="4" id="KW-1003">Cell membrane</keyword>
<evidence type="ECO:0000256" key="10">
    <source>
        <dbReference type="ARBA" id="ARBA00023012"/>
    </source>
</evidence>
<dbReference type="Proteomes" id="UP000593765">
    <property type="component" value="Chromosome"/>
</dbReference>
<feature type="transmembrane region" description="Helical" evidence="14">
    <location>
        <begin position="63"/>
        <end position="83"/>
    </location>
</feature>
<evidence type="ECO:0000256" key="9">
    <source>
        <dbReference type="ARBA" id="ARBA00022989"/>
    </source>
</evidence>
<dbReference type="SUPFAM" id="SSF55874">
    <property type="entry name" value="ATPase domain of HSP90 chaperone/DNA topoisomerase II/histidine kinase"/>
    <property type="match status" value="1"/>
</dbReference>
<evidence type="ECO:0000256" key="6">
    <source>
        <dbReference type="ARBA" id="ARBA00022692"/>
    </source>
</evidence>
<evidence type="ECO:0000256" key="14">
    <source>
        <dbReference type="SAM" id="Phobius"/>
    </source>
</evidence>
<dbReference type="PRINTS" id="PR00344">
    <property type="entry name" value="BCTRLSENSOR"/>
</dbReference>
<reference evidence="18 19" key="1">
    <citation type="submission" date="2020-10" db="EMBL/GenBank/DDBJ databases">
        <title>Wide distribution of Phycisphaera-like planctomycetes from WD2101 soil group in peatlands and genome analysis of the first cultivated representative.</title>
        <authorList>
            <person name="Dedysh S.N."/>
            <person name="Beletsky A.V."/>
            <person name="Ivanova A."/>
            <person name="Kulichevskaya I.S."/>
            <person name="Suzina N.E."/>
            <person name="Philippov D.A."/>
            <person name="Rakitin A.L."/>
            <person name="Mardanov A.V."/>
            <person name="Ravin N.V."/>
        </authorList>
    </citation>
    <scope>NUCLEOTIDE SEQUENCE [LARGE SCALE GENOMIC DNA]</scope>
    <source>
        <strain evidence="18 19">M1803</strain>
    </source>
</reference>
<dbReference type="InterPro" id="IPR036097">
    <property type="entry name" value="HisK_dim/P_sf"/>
</dbReference>
<dbReference type="InterPro" id="IPR001789">
    <property type="entry name" value="Sig_transdc_resp-reg_receiver"/>
</dbReference>
<dbReference type="Pfam" id="PF00072">
    <property type="entry name" value="Response_reg"/>
    <property type="match status" value="1"/>
</dbReference>
<dbReference type="PROSITE" id="PS50109">
    <property type="entry name" value="HIS_KIN"/>
    <property type="match status" value="1"/>
</dbReference>
<keyword evidence="11 14" id="KW-0472">Membrane</keyword>
<organism evidence="18 19">
    <name type="scientific">Humisphaera borealis</name>
    <dbReference type="NCBI Taxonomy" id="2807512"/>
    <lineage>
        <taxon>Bacteria</taxon>
        <taxon>Pseudomonadati</taxon>
        <taxon>Planctomycetota</taxon>
        <taxon>Phycisphaerae</taxon>
        <taxon>Tepidisphaerales</taxon>
        <taxon>Tepidisphaeraceae</taxon>
        <taxon>Humisphaera</taxon>
    </lineage>
</organism>
<comment type="catalytic activity">
    <reaction evidence="1">
        <text>ATP + protein L-histidine = ADP + protein N-phospho-L-histidine.</text>
        <dbReference type="EC" id="2.7.13.3"/>
    </reaction>
</comment>
<dbReference type="GO" id="GO:0000155">
    <property type="term" value="F:phosphorelay sensor kinase activity"/>
    <property type="evidence" value="ECO:0007669"/>
    <property type="project" value="InterPro"/>
</dbReference>
<dbReference type="PANTHER" id="PTHR45339:SF1">
    <property type="entry name" value="HYBRID SIGNAL TRANSDUCTION HISTIDINE KINASE J"/>
    <property type="match status" value="1"/>
</dbReference>
<dbReference type="FunFam" id="3.30.565.10:FF:000010">
    <property type="entry name" value="Sensor histidine kinase RcsC"/>
    <property type="match status" value="1"/>
</dbReference>
<dbReference type="InterPro" id="IPR005467">
    <property type="entry name" value="His_kinase_dom"/>
</dbReference>
<dbReference type="InterPro" id="IPR035965">
    <property type="entry name" value="PAS-like_dom_sf"/>
</dbReference>
<dbReference type="PROSITE" id="PS50110">
    <property type="entry name" value="RESPONSE_REGULATORY"/>
    <property type="match status" value="1"/>
</dbReference>
<dbReference type="SMART" id="SM00387">
    <property type="entry name" value="HATPase_c"/>
    <property type="match status" value="1"/>
</dbReference>
<feature type="modified residue" description="Phosphohistidine" evidence="12">
    <location>
        <position position="707"/>
    </location>
</feature>
<dbReference type="InterPro" id="IPR008207">
    <property type="entry name" value="Sig_transdc_His_kin_Hpt_dom"/>
</dbReference>
<protein>
    <recommendedName>
        <fullName evidence="3">histidine kinase</fullName>
        <ecNumber evidence="3">2.7.13.3</ecNumber>
    </recommendedName>
</protein>
<keyword evidence="9 14" id="KW-1133">Transmembrane helix</keyword>
<dbReference type="PROSITE" id="PS50894">
    <property type="entry name" value="HPT"/>
    <property type="match status" value="1"/>
</dbReference>
<evidence type="ECO:0000256" key="7">
    <source>
        <dbReference type="ARBA" id="ARBA00022741"/>
    </source>
</evidence>
<keyword evidence="7" id="KW-0547">Nucleotide-binding</keyword>
<dbReference type="Gene3D" id="3.30.450.20">
    <property type="entry name" value="PAS domain"/>
    <property type="match status" value="1"/>
</dbReference>
<keyword evidence="5 13" id="KW-0597">Phosphoprotein</keyword>
<dbReference type="PANTHER" id="PTHR45339">
    <property type="entry name" value="HYBRID SIGNAL TRANSDUCTION HISTIDINE KINASE J"/>
    <property type="match status" value="1"/>
</dbReference>
<dbReference type="CDD" id="cd00082">
    <property type="entry name" value="HisKA"/>
    <property type="match status" value="1"/>
</dbReference>
<dbReference type="SUPFAM" id="SSF52172">
    <property type="entry name" value="CheY-like"/>
    <property type="match status" value="1"/>
</dbReference>
<dbReference type="SMART" id="SM00448">
    <property type="entry name" value="REC"/>
    <property type="match status" value="1"/>
</dbReference>
<dbReference type="CDD" id="cd16922">
    <property type="entry name" value="HATPase_EvgS-ArcB-TorS-like"/>
    <property type="match status" value="1"/>
</dbReference>
<evidence type="ECO:0000256" key="5">
    <source>
        <dbReference type="ARBA" id="ARBA00022553"/>
    </source>
</evidence>
<feature type="transmembrane region" description="Helical" evidence="14">
    <location>
        <begin position="20"/>
        <end position="43"/>
    </location>
</feature>
<evidence type="ECO:0000256" key="11">
    <source>
        <dbReference type="ARBA" id="ARBA00023136"/>
    </source>
</evidence>
<dbReference type="InterPro" id="IPR004358">
    <property type="entry name" value="Sig_transdc_His_kin-like_C"/>
</dbReference>
<dbReference type="Gene3D" id="1.20.120.160">
    <property type="entry name" value="HPT domain"/>
    <property type="match status" value="1"/>
</dbReference>
<dbReference type="RefSeq" id="WP_206291334.1">
    <property type="nucleotide sequence ID" value="NZ_CP063458.1"/>
</dbReference>
<keyword evidence="6 14" id="KW-0812">Transmembrane</keyword>
<dbReference type="InterPro" id="IPR036890">
    <property type="entry name" value="HATPase_C_sf"/>
</dbReference>
<dbReference type="AlphaFoldDB" id="A0A7M2WS42"/>
<dbReference type="SUPFAM" id="SSF47226">
    <property type="entry name" value="Histidine-containing phosphotransfer domain, HPT domain"/>
    <property type="match status" value="1"/>
</dbReference>
<dbReference type="InterPro" id="IPR003661">
    <property type="entry name" value="HisK_dim/P_dom"/>
</dbReference>
<feature type="domain" description="Response regulatory" evidence="16">
    <location>
        <begin position="521"/>
        <end position="643"/>
    </location>
</feature>
<dbReference type="EC" id="2.7.13.3" evidence="3"/>
<evidence type="ECO:0000313" key="19">
    <source>
        <dbReference type="Proteomes" id="UP000593765"/>
    </source>
</evidence>
<evidence type="ECO:0000256" key="1">
    <source>
        <dbReference type="ARBA" id="ARBA00000085"/>
    </source>
</evidence>
<dbReference type="InterPro" id="IPR011006">
    <property type="entry name" value="CheY-like_superfamily"/>
</dbReference>
<dbReference type="GO" id="GO:0005886">
    <property type="term" value="C:plasma membrane"/>
    <property type="evidence" value="ECO:0007669"/>
    <property type="project" value="UniProtKB-SubCell"/>
</dbReference>
<keyword evidence="19" id="KW-1185">Reference proteome</keyword>
<evidence type="ECO:0000256" key="3">
    <source>
        <dbReference type="ARBA" id="ARBA00012438"/>
    </source>
</evidence>
<dbReference type="Pfam" id="PF02518">
    <property type="entry name" value="HATPase_c"/>
    <property type="match status" value="1"/>
</dbReference>
<dbReference type="Gene3D" id="1.10.287.130">
    <property type="match status" value="1"/>
</dbReference>
<dbReference type="CDD" id="cd17546">
    <property type="entry name" value="REC_hyHK_CKI1_RcsC-like"/>
    <property type="match status" value="1"/>
</dbReference>
<dbReference type="SUPFAM" id="SSF55785">
    <property type="entry name" value="PYP-like sensor domain (PAS domain)"/>
    <property type="match status" value="1"/>
</dbReference>
<evidence type="ECO:0000256" key="2">
    <source>
        <dbReference type="ARBA" id="ARBA00004651"/>
    </source>
</evidence>
<feature type="domain" description="Histidine kinase" evidence="15">
    <location>
        <begin position="267"/>
        <end position="488"/>
    </location>
</feature>
<evidence type="ECO:0000259" key="17">
    <source>
        <dbReference type="PROSITE" id="PS50894"/>
    </source>
</evidence>
<comment type="subcellular location">
    <subcellularLocation>
        <location evidence="2">Cell membrane</location>
        <topology evidence="2">Multi-pass membrane protein</topology>
    </subcellularLocation>
</comment>
<dbReference type="Pfam" id="PF01627">
    <property type="entry name" value="Hpt"/>
    <property type="match status" value="1"/>
</dbReference>
<keyword evidence="8" id="KW-0067">ATP-binding</keyword>
<evidence type="ECO:0000256" key="12">
    <source>
        <dbReference type="PROSITE-ProRule" id="PRU00110"/>
    </source>
</evidence>
<evidence type="ECO:0000256" key="4">
    <source>
        <dbReference type="ARBA" id="ARBA00022475"/>
    </source>
</evidence>